<feature type="signal peptide" evidence="1">
    <location>
        <begin position="1"/>
        <end position="24"/>
    </location>
</feature>
<protein>
    <submittedName>
        <fullName evidence="3">Metallophosphatase</fullName>
    </submittedName>
</protein>
<dbReference type="Proteomes" id="UP000323567">
    <property type="component" value="Unassembled WGS sequence"/>
</dbReference>
<sequence>MKRLTLLFGALLAAALCTLPTADAAAQPKPTKYNLCRKHPADGPYIVYDAEKGAYAATADKRGRVRVMPYGGGPVEVRSSRGAYLFSVTPHAVERGPRELPQAPKLFVTSDLHGDFRSFATLLQAHGVIDGDCRWSYGNNQLAVIGDIFDRGYDVLPLLWLMYKLEQEAADAGGAAVLLLGNHEGMVLAGDVRYTRGKYLETARQLGMENYRQLFSPDTELGRWLATRNTMLRIGRNLFVHAGLSARLLERDLEMDTLNARMSEGLYRTSKERREDPTLEFLYRSAGPVWYRGMVCTDEKYDPLTPEQTDALLRRYDADRLLVGHTIFPDISTFHDGRVIAVNVQNELNRRKNRGRAVLIEGSRISVVGNRGVKRVLEE</sequence>
<dbReference type="GO" id="GO:0016787">
    <property type="term" value="F:hydrolase activity"/>
    <property type="evidence" value="ECO:0007669"/>
    <property type="project" value="InterPro"/>
</dbReference>
<evidence type="ECO:0000313" key="4">
    <source>
        <dbReference type="Proteomes" id="UP000323567"/>
    </source>
</evidence>
<evidence type="ECO:0000259" key="2">
    <source>
        <dbReference type="Pfam" id="PF00149"/>
    </source>
</evidence>
<gene>
    <name evidence="3" type="ORF">F2Y13_02040</name>
</gene>
<dbReference type="Pfam" id="PF00149">
    <property type="entry name" value="Metallophos"/>
    <property type="match status" value="1"/>
</dbReference>
<dbReference type="PANTHER" id="PTHR46546:SF4">
    <property type="entry name" value="SHEWANELLA-LIKE PROTEIN PHOSPHATASE 1"/>
    <property type="match status" value="1"/>
</dbReference>
<dbReference type="RefSeq" id="WP_149886912.1">
    <property type="nucleotide sequence ID" value="NZ_CAUCFE010000007.1"/>
</dbReference>
<name>A0A5B3GF07_9BACT</name>
<accession>A0A5B3GF07</accession>
<feature type="chain" id="PRO_5023056155" evidence="1">
    <location>
        <begin position="25"/>
        <end position="379"/>
    </location>
</feature>
<evidence type="ECO:0000256" key="1">
    <source>
        <dbReference type="SAM" id="SignalP"/>
    </source>
</evidence>
<evidence type="ECO:0000313" key="3">
    <source>
        <dbReference type="EMBL" id="KAA2372255.1"/>
    </source>
</evidence>
<dbReference type="AlphaFoldDB" id="A0A5B3GF07"/>
<dbReference type="SUPFAM" id="SSF56300">
    <property type="entry name" value="Metallo-dependent phosphatases"/>
    <property type="match status" value="1"/>
</dbReference>
<dbReference type="PANTHER" id="PTHR46546">
    <property type="entry name" value="SHEWANELLA-LIKE PROTEIN PHOSPHATASE 1"/>
    <property type="match status" value="1"/>
</dbReference>
<dbReference type="InterPro" id="IPR029052">
    <property type="entry name" value="Metallo-depent_PP-like"/>
</dbReference>
<proteinExistence type="predicted"/>
<keyword evidence="1" id="KW-0732">Signal</keyword>
<dbReference type="Gene3D" id="3.60.21.10">
    <property type="match status" value="1"/>
</dbReference>
<organism evidence="3 4">
    <name type="scientific">Alistipes shahii</name>
    <dbReference type="NCBI Taxonomy" id="328814"/>
    <lineage>
        <taxon>Bacteria</taxon>
        <taxon>Pseudomonadati</taxon>
        <taxon>Bacteroidota</taxon>
        <taxon>Bacteroidia</taxon>
        <taxon>Bacteroidales</taxon>
        <taxon>Rikenellaceae</taxon>
        <taxon>Alistipes</taxon>
    </lineage>
</organism>
<reference evidence="3 4" key="1">
    <citation type="journal article" date="2019" name="Nat. Med.">
        <title>A library of human gut bacterial isolates paired with longitudinal multiomics data enables mechanistic microbiome research.</title>
        <authorList>
            <person name="Poyet M."/>
            <person name="Groussin M."/>
            <person name="Gibbons S.M."/>
            <person name="Avila-Pacheco J."/>
            <person name="Jiang X."/>
            <person name="Kearney S.M."/>
            <person name="Perrotta A.R."/>
            <person name="Berdy B."/>
            <person name="Zhao S."/>
            <person name="Lieberman T.D."/>
            <person name="Swanson P.K."/>
            <person name="Smith M."/>
            <person name="Roesemann S."/>
            <person name="Alexander J.E."/>
            <person name="Rich S.A."/>
            <person name="Livny J."/>
            <person name="Vlamakis H."/>
            <person name="Clish C."/>
            <person name="Bullock K."/>
            <person name="Deik A."/>
            <person name="Scott J."/>
            <person name="Pierce K.A."/>
            <person name="Xavier R.J."/>
            <person name="Alm E.J."/>
        </authorList>
    </citation>
    <scope>NUCLEOTIDE SEQUENCE [LARGE SCALE GENOMIC DNA]</scope>
    <source>
        <strain evidence="3 4">BIOML-A2</strain>
    </source>
</reference>
<comment type="caution">
    <text evidence="3">The sequence shown here is derived from an EMBL/GenBank/DDBJ whole genome shotgun (WGS) entry which is preliminary data.</text>
</comment>
<dbReference type="InterPro" id="IPR004843">
    <property type="entry name" value="Calcineurin-like_PHP"/>
</dbReference>
<dbReference type="EMBL" id="VVXK01000001">
    <property type="protein sequence ID" value="KAA2372255.1"/>
    <property type="molecule type" value="Genomic_DNA"/>
</dbReference>
<feature type="domain" description="Calcineurin-like phosphoesterase" evidence="2">
    <location>
        <begin position="105"/>
        <end position="326"/>
    </location>
</feature>